<dbReference type="Proteomes" id="UP000176192">
    <property type="component" value="Unassembled WGS sequence"/>
</dbReference>
<evidence type="ECO:0000313" key="1">
    <source>
        <dbReference type="EMBL" id="OGJ04314.1"/>
    </source>
</evidence>
<gene>
    <name evidence="1" type="ORF">A3G06_02080</name>
</gene>
<dbReference type="EMBL" id="MFVV01000001">
    <property type="protein sequence ID" value="OGJ04314.1"/>
    <property type="molecule type" value="Genomic_DNA"/>
</dbReference>
<organism evidence="1 2">
    <name type="scientific">Candidatus Nomurabacteria bacterium RIFCSPLOWO2_12_FULL_46_14</name>
    <dbReference type="NCBI Taxonomy" id="1801797"/>
    <lineage>
        <taxon>Bacteria</taxon>
        <taxon>Candidatus Nomuraibacteriota</taxon>
    </lineage>
</organism>
<dbReference type="AlphaFoldDB" id="A0A1F6YD74"/>
<name>A0A1F6YD74_9BACT</name>
<evidence type="ECO:0000313" key="2">
    <source>
        <dbReference type="Proteomes" id="UP000176192"/>
    </source>
</evidence>
<comment type="caution">
    <text evidence="1">The sequence shown here is derived from an EMBL/GenBank/DDBJ whole genome shotgun (WGS) entry which is preliminary data.</text>
</comment>
<sequence length="162" mass="18209">MVTAAGGLYFYKTVQVKNVARMENDLSLARNRFEPDTIVRLEKTDKRLRAAEKVLLGHIAVSPIFESLGELTMQTVRYTKFGYTLGNEQNPRMAVKMSGVAVGYRSVALQSDLFAKNKYIIDPVFSNLSLDNSGNVLFDLEFFVDPALVNYEQSLQIESIES</sequence>
<proteinExistence type="predicted"/>
<reference evidence="1 2" key="1">
    <citation type="journal article" date="2016" name="Nat. Commun.">
        <title>Thousands of microbial genomes shed light on interconnected biogeochemical processes in an aquifer system.</title>
        <authorList>
            <person name="Anantharaman K."/>
            <person name="Brown C.T."/>
            <person name="Hug L.A."/>
            <person name="Sharon I."/>
            <person name="Castelle C.J."/>
            <person name="Probst A.J."/>
            <person name="Thomas B.C."/>
            <person name="Singh A."/>
            <person name="Wilkins M.J."/>
            <person name="Karaoz U."/>
            <person name="Brodie E.L."/>
            <person name="Williams K.H."/>
            <person name="Hubbard S.S."/>
            <person name="Banfield J.F."/>
        </authorList>
    </citation>
    <scope>NUCLEOTIDE SEQUENCE [LARGE SCALE GENOMIC DNA]</scope>
</reference>
<dbReference type="STRING" id="1801797.A3G06_02080"/>
<accession>A0A1F6YD74</accession>
<protein>
    <submittedName>
        <fullName evidence="1">Uncharacterized protein</fullName>
    </submittedName>
</protein>